<dbReference type="InterPro" id="IPR038144">
    <property type="entry name" value="IPI"/>
</dbReference>
<dbReference type="EMBL" id="LNQL01000002">
    <property type="protein sequence ID" value="KSU49565.1"/>
    <property type="molecule type" value="Genomic_DNA"/>
</dbReference>
<evidence type="ECO:0000313" key="3">
    <source>
        <dbReference type="Proteomes" id="UP000053797"/>
    </source>
</evidence>
<organism evidence="2 3">
    <name type="scientific">Exiguobacterium indicum</name>
    <dbReference type="NCBI Taxonomy" id="296995"/>
    <lineage>
        <taxon>Bacteria</taxon>
        <taxon>Bacillati</taxon>
        <taxon>Bacillota</taxon>
        <taxon>Bacilli</taxon>
        <taxon>Bacillales</taxon>
        <taxon>Bacillales Family XII. Incertae Sedis</taxon>
        <taxon>Exiguobacterium</taxon>
    </lineage>
</organism>
<comment type="caution">
    <text evidence="2">The sequence shown here is derived from an EMBL/GenBank/DDBJ whole genome shotgun (WGS) entry which is preliminary data.</text>
</comment>
<dbReference type="InterPro" id="IPR020481">
    <property type="entry name" value="Intracell_prot_inh_BsuPI"/>
</dbReference>
<reference evidence="2 3" key="1">
    <citation type="journal article" date="2015" name="Int. J. Syst. Evol. Microbiol.">
        <title>Exiguobacterium enclense sp. nov., isolated from sediment.</title>
        <authorList>
            <person name="Dastager S.G."/>
            <person name="Mawlankar R."/>
            <person name="Sonalkar V.V."/>
            <person name="Thorat M.N."/>
            <person name="Mual P."/>
            <person name="Verma A."/>
            <person name="Krishnamurthi S."/>
            <person name="Tang S.K."/>
            <person name="Li W.J."/>
        </authorList>
    </citation>
    <scope>NUCLEOTIDE SEQUENCE [LARGE SCALE GENOMIC DNA]</scope>
    <source>
        <strain evidence="2 3">NIO-1109</strain>
    </source>
</reference>
<name>A0A0V8GH19_9BACL</name>
<dbReference type="AlphaFoldDB" id="A0A0V8GH19"/>
<proteinExistence type="predicted"/>
<dbReference type="Gene3D" id="2.60.40.2360">
    <property type="entry name" value="Intracellular proteinase inhibitor BsuPI"/>
    <property type="match status" value="1"/>
</dbReference>
<accession>A0A0V8GH19</accession>
<evidence type="ECO:0000313" key="2">
    <source>
        <dbReference type="EMBL" id="KSU49565.1"/>
    </source>
</evidence>
<dbReference type="Proteomes" id="UP000053797">
    <property type="component" value="Unassembled WGS sequence"/>
</dbReference>
<gene>
    <name evidence="2" type="ORF">AS033_09380</name>
</gene>
<dbReference type="Pfam" id="PF12690">
    <property type="entry name" value="BsuPI"/>
    <property type="match status" value="1"/>
</dbReference>
<evidence type="ECO:0000259" key="1">
    <source>
        <dbReference type="Pfam" id="PF12690"/>
    </source>
</evidence>
<feature type="domain" description="Intracellular proteinase inhibitor BsuPI" evidence="1">
    <location>
        <begin position="29"/>
        <end position="115"/>
    </location>
</feature>
<protein>
    <recommendedName>
        <fullName evidence="1">Intracellular proteinase inhibitor BsuPI domain-containing protein</fullName>
    </recommendedName>
</protein>
<sequence>MILMILCLSVCMIQPQSGSETNETSFTGTTKEGFVFEYKLTNTGDHAFDVVARSGHLLNVVVRESKSRTVVFDSRKQQIKTRQQKKRVKASETVVLKQTVQGETIEPGTYDIESISNISLRRKNSTATVLVQ</sequence>